<evidence type="ECO:0000313" key="2">
    <source>
        <dbReference type="Proteomes" id="UP001164539"/>
    </source>
</evidence>
<name>A0ACC1XPB0_MELAZ</name>
<gene>
    <name evidence="1" type="ORF">OWV82_014903</name>
</gene>
<keyword evidence="2" id="KW-1185">Reference proteome</keyword>
<accession>A0ACC1XPB0</accession>
<sequence length="296" mass="33394">MATIGNLVDLLLFYRAERELFNRMVCVMGKSSQQVKKSIALWLMLEEIGYHDLIRIIYSHDNKTIEAFFNEALKCLECIKPNAAEPTLLDDATPAVFQGLLDDPMSSRFFYYNREFMYKRYIHIMETVCSKIFGEAAAIEVDESGMRPVVGPAGQLFGQGRSSSSGVAVASEINSTEPAGGSEAAIESNLLNPDASEFYPEDARTMFLTFSKGYPLTRQEIIHFFTSTWGEVVQDVFIEHPRPGEDPLFGCIVFTTPTVIAKVLNGQSKAKFLVNRKHLWARIYVNRHGNRGKRIR</sequence>
<reference evidence="1 2" key="1">
    <citation type="journal article" date="2023" name="Science">
        <title>Complex scaffold remodeling in plant triterpene biosynthesis.</title>
        <authorList>
            <person name="De La Pena R."/>
            <person name="Hodgson H."/>
            <person name="Liu J.C."/>
            <person name="Stephenson M.J."/>
            <person name="Martin A.C."/>
            <person name="Owen C."/>
            <person name="Harkess A."/>
            <person name="Leebens-Mack J."/>
            <person name="Jimenez L.E."/>
            <person name="Osbourn A."/>
            <person name="Sattely E.S."/>
        </authorList>
    </citation>
    <scope>NUCLEOTIDE SEQUENCE [LARGE SCALE GENOMIC DNA]</scope>
    <source>
        <strain evidence="2">cv. JPN11</strain>
        <tissue evidence="1">Leaf</tissue>
    </source>
</reference>
<protein>
    <submittedName>
        <fullName evidence="1">Rho guanine nucleotide exchange factor</fullName>
    </submittedName>
</protein>
<dbReference type="EMBL" id="CM051401">
    <property type="protein sequence ID" value="KAJ4712707.1"/>
    <property type="molecule type" value="Genomic_DNA"/>
</dbReference>
<proteinExistence type="predicted"/>
<evidence type="ECO:0000313" key="1">
    <source>
        <dbReference type="EMBL" id="KAJ4712707.1"/>
    </source>
</evidence>
<dbReference type="Proteomes" id="UP001164539">
    <property type="component" value="Chromosome 8"/>
</dbReference>
<organism evidence="1 2">
    <name type="scientific">Melia azedarach</name>
    <name type="common">Chinaberry tree</name>
    <dbReference type="NCBI Taxonomy" id="155640"/>
    <lineage>
        <taxon>Eukaryota</taxon>
        <taxon>Viridiplantae</taxon>
        <taxon>Streptophyta</taxon>
        <taxon>Embryophyta</taxon>
        <taxon>Tracheophyta</taxon>
        <taxon>Spermatophyta</taxon>
        <taxon>Magnoliopsida</taxon>
        <taxon>eudicotyledons</taxon>
        <taxon>Gunneridae</taxon>
        <taxon>Pentapetalae</taxon>
        <taxon>rosids</taxon>
        <taxon>malvids</taxon>
        <taxon>Sapindales</taxon>
        <taxon>Meliaceae</taxon>
        <taxon>Melia</taxon>
    </lineage>
</organism>
<comment type="caution">
    <text evidence="1">The sequence shown here is derived from an EMBL/GenBank/DDBJ whole genome shotgun (WGS) entry which is preliminary data.</text>
</comment>